<evidence type="ECO:0000256" key="1">
    <source>
        <dbReference type="SAM" id="Phobius"/>
    </source>
</evidence>
<proteinExistence type="predicted"/>
<reference evidence="2" key="1">
    <citation type="journal article" date="2020" name="mSystems">
        <title>Genome- and Community-Level Interaction Insights into Carbon Utilization and Element Cycling Functions of Hydrothermarchaeota in Hydrothermal Sediment.</title>
        <authorList>
            <person name="Zhou Z."/>
            <person name="Liu Y."/>
            <person name="Xu W."/>
            <person name="Pan J."/>
            <person name="Luo Z.H."/>
            <person name="Li M."/>
        </authorList>
    </citation>
    <scope>NUCLEOTIDE SEQUENCE [LARGE SCALE GENOMIC DNA]</scope>
    <source>
        <strain evidence="2">HyVt-460</strain>
    </source>
</reference>
<dbReference type="Proteomes" id="UP000885771">
    <property type="component" value="Unassembled WGS sequence"/>
</dbReference>
<evidence type="ECO:0000313" key="2">
    <source>
        <dbReference type="EMBL" id="HHM02436.1"/>
    </source>
</evidence>
<dbReference type="AlphaFoldDB" id="A0A7V5RPM6"/>
<dbReference type="PANTHER" id="PTHR31303:SF1">
    <property type="entry name" value="CTP-DEPENDENT DIACYLGLYCEROL KINASE 1"/>
    <property type="match status" value="1"/>
</dbReference>
<accession>A0A7V5RPM6</accession>
<feature type="transmembrane region" description="Helical" evidence="1">
    <location>
        <begin position="26"/>
        <end position="51"/>
    </location>
</feature>
<gene>
    <name evidence="2" type="ORF">ENJ15_05430</name>
</gene>
<feature type="transmembrane region" description="Helical" evidence="1">
    <location>
        <begin position="87"/>
        <end position="105"/>
    </location>
</feature>
<keyword evidence="1" id="KW-0472">Membrane</keyword>
<comment type="caution">
    <text evidence="2">The sequence shown here is derived from an EMBL/GenBank/DDBJ whole genome shotgun (WGS) entry which is preliminary data.</text>
</comment>
<dbReference type="PANTHER" id="PTHR31303">
    <property type="entry name" value="CTP-DEPENDENT DIACYLGLYCEROL KINASE 1"/>
    <property type="match status" value="1"/>
</dbReference>
<dbReference type="InterPro" id="IPR037997">
    <property type="entry name" value="Dgk1-like"/>
</dbReference>
<organism evidence="2">
    <name type="scientific">Caldithrix abyssi</name>
    <dbReference type="NCBI Taxonomy" id="187145"/>
    <lineage>
        <taxon>Bacteria</taxon>
        <taxon>Pseudomonadati</taxon>
        <taxon>Calditrichota</taxon>
        <taxon>Calditrichia</taxon>
        <taxon>Calditrichales</taxon>
        <taxon>Calditrichaceae</taxon>
        <taxon>Caldithrix</taxon>
    </lineage>
</organism>
<dbReference type="EMBL" id="DRLI01000207">
    <property type="protein sequence ID" value="HHM02436.1"/>
    <property type="molecule type" value="Genomic_DNA"/>
</dbReference>
<name>A0A7V5RPM6_CALAY</name>
<evidence type="ECO:0008006" key="3">
    <source>
        <dbReference type="Google" id="ProtNLM"/>
    </source>
</evidence>
<protein>
    <recommendedName>
        <fullName evidence="3">Phosphatidate cytidylyltransferase</fullName>
    </recommendedName>
</protein>
<keyword evidence="1" id="KW-1133">Transmembrane helix</keyword>
<keyword evidence="1" id="KW-0812">Transmembrane</keyword>
<sequence length="126" mass="13170">MLREEEETTIINGATFLMAGLSLSVIAFPASIAIISMWVVIVADSAAALVGTHWGRRRLGNKTLEGSTAFVLVSAGIMLLGATPPELALPVAVVLAIVELIPGRFNDNLILPVATGVLLTVGEHLI</sequence>
<dbReference type="GO" id="GO:0004143">
    <property type="term" value="F:ATP-dependent diacylglycerol kinase activity"/>
    <property type="evidence" value="ECO:0007669"/>
    <property type="project" value="InterPro"/>
</dbReference>